<comment type="caution">
    <text evidence="6">The sequence shown here is derived from an EMBL/GenBank/DDBJ whole genome shotgun (WGS) entry which is preliminary data.</text>
</comment>
<comment type="similarity">
    <text evidence="1">Belongs to the universal ribosomal protein uL15 family.</text>
</comment>
<feature type="region of interest" description="Disordered" evidence="4">
    <location>
        <begin position="58"/>
        <end position="118"/>
    </location>
</feature>
<dbReference type="GO" id="GO:0003735">
    <property type="term" value="F:structural constituent of ribosome"/>
    <property type="evidence" value="ECO:0007669"/>
    <property type="project" value="InterPro"/>
</dbReference>
<dbReference type="GO" id="GO:0005762">
    <property type="term" value="C:mitochondrial large ribosomal subunit"/>
    <property type="evidence" value="ECO:0007669"/>
    <property type="project" value="TreeGrafter"/>
</dbReference>
<dbReference type="GO" id="GO:0006412">
    <property type="term" value="P:translation"/>
    <property type="evidence" value="ECO:0007669"/>
    <property type="project" value="InterPro"/>
</dbReference>
<protein>
    <submittedName>
        <fullName evidence="6">YmL10</fullName>
    </submittedName>
</protein>
<keyword evidence="3" id="KW-0687">Ribonucleoprotein</keyword>
<feature type="compositionally biased region" description="Basic residues" evidence="4">
    <location>
        <begin position="67"/>
        <end position="81"/>
    </location>
</feature>
<evidence type="ECO:0000313" key="7">
    <source>
        <dbReference type="Proteomes" id="UP001145021"/>
    </source>
</evidence>
<dbReference type="EMBL" id="JANBOH010000110">
    <property type="protein sequence ID" value="KAJ1645359.1"/>
    <property type="molecule type" value="Genomic_DNA"/>
</dbReference>
<dbReference type="NCBIfam" id="TIGR01071">
    <property type="entry name" value="rplO_bact"/>
    <property type="match status" value="1"/>
</dbReference>
<dbReference type="InterPro" id="IPR021131">
    <property type="entry name" value="Ribosomal_uL15/eL18"/>
</dbReference>
<sequence length="280" mass="30920">MLRLGLSRSVFQLQQQFATKLALSSSMSRSAIHTTISSKASESGSVFQVSRPSKLLSLNDLRDNKGARKVKKRLGRGHGSGHGKTSGRGQKGQNSRAGNGKPGPGFEGGQTPLTRVFPKRGFKNPFKRDLQPLNLDKIQHWINTGRLDPSKPITLKQIYDSNLVRFKDGVTLLARGGEYLSTPVTLEVTEASKKAVEIVEALGGKVVCVYHNRLALRALLKPEKFAVLPKSAIPATVKMKKRYMDYERRGFLAPGIKDSYKPVSFNFERVANDNVLAQKF</sequence>
<accession>A0A9W8CKD6</accession>
<dbReference type="Pfam" id="PF00828">
    <property type="entry name" value="Ribosomal_L27A"/>
    <property type="match status" value="1"/>
</dbReference>
<dbReference type="PANTHER" id="PTHR12934:SF11">
    <property type="entry name" value="LARGE RIBOSOMAL SUBUNIT PROTEIN UL15M"/>
    <property type="match status" value="1"/>
</dbReference>
<dbReference type="SUPFAM" id="SSF52080">
    <property type="entry name" value="Ribosomal proteins L15p and L18e"/>
    <property type="match status" value="1"/>
</dbReference>
<dbReference type="InterPro" id="IPR030878">
    <property type="entry name" value="Ribosomal_uL15"/>
</dbReference>
<dbReference type="Proteomes" id="UP001145021">
    <property type="component" value="Unassembled WGS sequence"/>
</dbReference>
<gene>
    <name evidence="6" type="primary">MRPL10</name>
    <name evidence="6" type="ORF">LPJ64_003062</name>
</gene>
<dbReference type="InterPro" id="IPR036227">
    <property type="entry name" value="Ribosomal_uL15/eL18_sf"/>
</dbReference>
<proteinExistence type="inferred from homology"/>
<organism evidence="6 7">
    <name type="scientific">Coemansia asiatica</name>
    <dbReference type="NCBI Taxonomy" id="1052880"/>
    <lineage>
        <taxon>Eukaryota</taxon>
        <taxon>Fungi</taxon>
        <taxon>Fungi incertae sedis</taxon>
        <taxon>Zoopagomycota</taxon>
        <taxon>Kickxellomycotina</taxon>
        <taxon>Kickxellomycetes</taxon>
        <taxon>Kickxellales</taxon>
        <taxon>Kickxellaceae</taxon>
        <taxon>Coemansia</taxon>
    </lineage>
</organism>
<evidence type="ECO:0000256" key="2">
    <source>
        <dbReference type="ARBA" id="ARBA00022980"/>
    </source>
</evidence>
<name>A0A9W8CKD6_9FUNG</name>
<evidence type="ECO:0000256" key="4">
    <source>
        <dbReference type="SAM" id="MobiDB-lite"/>
    </source>
</evidence>
<feature type="domain" description="Large ribosomal subunit protein uL15/eL18" evidence="5">
    <location>
        <begin position="132"/>
        <end position="207"/>
    </location>
</feature>
<dbReference type="HAMAP" id="MF_01341">
    <property type="entry name" value="Ribosomal_uL15"/>
    <property type="match status" value="1"/>
</dbReference>
<dbReference type="Gene3D" id="3.100.10.10">
    <property type="match status" value="1"/>
</dbReference>
<keyword evidence="2" id="KW-0689">Ribosomal protein</keyword>
<evidence type="ECO:0000256" key="1">
    <source>
        <dbReference type="ARBA" id="ARBA00007320"/>
    </source>
</evidence>
<dbReference type="PANTHER" id="PTHR12934">
    <property type="entry name" value="50S RIBOSOMAL PROTEIN L15"/>
    <property type="match status" value="1"/>
</dbReference>
<dbReference type="AlphaFoldDB" id="A0A9W8CKD6"/>
<evidence type="ECO:0000256" key="3">
    <source>
        <dbReference type="ARBA" id="ARBA00023274"/>
    </source>
</evidence>
<dbReference type="InterPro" id="IPR005749">
    <property type="entry name" value="Ribosomal_uL15_bac-type"/>
</dbReference>
<keyword evidence="7" id="KW-1185">Reference proteome</keyword>
<evidence type="ECO:0000313" key="6">
    <source>
        <dbReference type="EMBL" id="KAJ1645359.1"/>
    </source>
</evidence>
<evidence type="ECO:0000259" key="5">
    <source>
        <dbReference type="Pfam" id="PF00828"/>
    </source>
</evidence>
<reference evidence="6" key="1">
    <citation type="submission" date="2022-07" db="EMBL/GenBank/DDBJ databases">
        <title>Phylogenomic reconstructions and comparative analyses of Kickxellomycotina fungi.</title>
        <authorList>
            <person name="Reynolds N.K."/>
            <person name="Stajich J.E."/>
            <person name="Barry K."/>
            <person name="Grigoriev I.V."/>
            <person name="Crous P."/>
            <person name="Smith M.E."/>
        </authorList>
    </citation>
    <scope>NUCLEOTIDE SEQUENCE</scope>
    <source>
        <strain evidence="6">NBRC 105413</strain>
    </source>
</reference>